<evidence type="ECO:0000259" key="2">
    <source>
        <dbReference type="PROSITE" id="PS50113"/>
    </source>
</evidence>
<dbReference type="PROSITE" id="PS50887">
    <property type="entry name" value="GGDEF"/>
    <property type="match status" value="1"/>
</dbReference>
<dbReference type="NCBIfam" id="TIGR00229">
    <property type="entry name" value="sensory_box"/>
    <property type="match status" value="1"/>
</dbReference>
<feature type="transmembrane region" description="Helical" evidence="1">
    <location>
        <begin position="38"/>
        <end position="60"/>
    </location>
</feature>
<dbReference type="PROSITE" id="PS50883">
    <property type="entry name" value="EAL"/>
    <property type="match status" value="1"/>
</dbReference>
<evidence type="ECO:0000313" key="5">
    <source>
        <dbReference type="EMBL" id="SFK79840.1"/>
    </source>
</evidence>
<dbReference type="GO" id="GO:0003824">
    <property type="term" value="F:catalytic activity"/>
    <property type="evidence" value="ECO:0007669"/>
    <property type="project" value="UniProtKB-ARBA"/>
</dbReference>
<gene>
    <name evidence="5" type="ORF">SAMN04488498_11312</name>
</gene>
<feature type="transmembrane region" description="Helical" evidence="1">
    <location>
        <begin position="132"/>
        <end position="153"/>
    </location>
</feature>
<dbReference type="AlphaFoldDB" id="A0A1I4CGX4"/>
<organism evidence="5 6">
    <name type="scientific">Neomesorhizobium albiziae</name>
    <dbReference type="NCBI Taxonomy" id="335020"/>
    <lineage>
        <taxon>Bacteria</taxon>
        <taxon>Pseudomonadati</taxon>
        <taxon>Pseudomonadota</taxon>
        <taxon>Alphaproteobacteria</taxon>
        <taxon>Hyphomicrobiales</taxon>
        <taxon>Phyllobacteriaceae</taxon>
        <taxon>Neomesorhizobium</taxon>
    </lineage>
</organism>
<dbReference type="InterPro" id="IPR000160">
    <property type="entry name" value="GGDEF_dom"/>
</dbReference>
<dbReference type="SMART" id="SM00267">
    <property type="entry name" value="GGDEF"/>
    <property type="match status" value="1"/>
</dbReference>
<dbReference type="InterPro" id="IPR052155">
    <property type="entry name" value="Biofilm_reg_signaling"/>
</dbReference>
<dbReference type="Pfam" id="PF00990">
    <property type="entry name" value="GGDEF"/>
    <property type="match status" value="1"/>
</dbReference>
<feature type="domain" description="PAC" evidence="2">
    <location>
        <begin position="297"/>
        <end position="353"/>
    </location>
</feature>
<dbReference type="InterPro" id="IPR013656">
    <property type="entry name" value="PAS_4"/>
</dbReference>
<evidence type="ECO:0000259" key="3">
    <source>
        <dbReference type="PROSITE" id="PS50883"/>
    </source>
</evidence>
<dbReference type="PROSITE" id="PS50113">
    <property type="entry name" value="PAC"/>
    <property type="match status" value="1"/>
</dbReference>
<dbReference type="InterPro" id="IPR035919">
    <property type="entry name" value="EAL_sf"/>
</dbReference>
<dbReference type="SMART" id="SM00052">
    <property type="entry name" value="EAL"/>
    <property type="match status" value="1"/>
</dbReference>
<dbReference type="InterPro" id="IPR035965">
    <property type="entry name" value="PAS-like_dom_sf"/>
</dbReference>
<dbReference type="InterPro" id="IPR029787">
    <property type="entry name" value="Nucleotide_cyclase"/>
</dbReference>
<dbReference type="InterPro" id="IPR000700">
    <property type="entry name" value="PAS-assoc_C"/>
</dbReference>
<feature type="domain" description="EAL" evidence="3">
    <location>
        <begin position="527"/>
        <end position="777"/>
    </location>
</feature>
<feature type="transmembrane region" description="Helical" evidence="1">
    <location>
        <begin position="160"/>
        <end position="178"/>
    </location>
</feature>
<feature type="transmembrane region" description="Helical" evidence="1">
    <location>
        <begin position="107"/>
        <end position="126"/>
    </location>
</feature>
<sequence length="799" mass="87321">MRISHFFWSLSAPIDKLVGAHHLGPVLRAQFKKEQIHSLVQTMPILAAGAVITSFLLLALTAGTQVFHFVIIWAAGLHAVQFFCMAVWLGSRKDSGAWAALADSARVVALAALVQGLFWGILPILLLPGAEAALKLTVEIAVVGVLAASCFALAIFPQAALALGLPVLGGALWAASMLDNAAEANVLVVLLLTCSSIAAMTSAGLVRKVVRHLFTESRVREQGNIISLLLKEFEENSGDWLWELDSDGRIVRPSARFAAAAGCQAEELSGEGFCDFFRRKCNDGELLAAELERHIARRMTFQGIEATIKHGGEQRWWRLTGKPAFDEADQYVGYIGTASDITAEKNAERRINFLAHHDALTGLSNRAKFTEHLKHCVARLERYGCPFSVFYLDLDQFKSVNDSRGHLAGDKLLIQVGQRIHAQLRETDFAARLGGDEFAIIVTSHCGAQDAAALALRLIDAVSEPYDFDGETVSIGVSVGIAMAPKNGTRPDQILRNADLALYRAKADGRGVYRFFEIQMDAEARERRMLEVELREALKAGEFVLHYQPLVSADDNKPSGFEALIRWNHPIRGMVQPAEFITIAEQIGVIREIGDWTIREACMAASRWPNELLVAVNLSAKHFEASDIAAVVRDALAQSGLSPSRLELEITESLLIECPDEVLAKLTDLKALGVTVAMDDFGTGYSSLSYLLKFPFDKIKIDKSFVAALTEDAVARDILRSIASLGKTLRMHITAEGVETQTQAEFLRKIACTQLQGYYFAKPLSELDLASYLLTHFATVSFTGGSGRRLTKAASKKAG</sequence>
<dbReference type="SUPFAM" id="SSF55785">
    <property type="entry name" value="PYP-like sensor domain (PAS domain)"/>
    <property type="match status" value="1"/>
</dbReference>
<dbReference type="SUPFAM" id="SSF141868">
    <property type="entry name" value="EAL domain-like"/>
    <property type="match status" value="1"/>
</dbReference>
<dbReference type="EMBL" id="FOSL01000013">
    <property type="protein sequence ID" value="SFK79840.1"/>
    <property type="molecule type" value="Genomic_DNA"/>
</dbReference>
<dbReference type="Pfam" id="PF08448">
    <property type="entry name" value="PAS_4"/>
    <property type="match status" value="1"/>
</dbReference>
<accession>A0A1I4CGX4</accession>
<dbReference type="InterPro" id="IPR000014">
    <property type="entry name" value="PAS"/>
</dbReference>
<dbReference type="Pfam" id="PF00563">
    <property type="entry name" value="EAL"/>
    <property type="match status" value="1"/>
</dbReference>
<feature type="transmembrane region" description="Helical" evidence="1">
    <location>
        <begin position="184"/>
        <end position="206"/>
    </location>
</feature>
<dbReference type="InterPro" id="IPR043128">
    <property type="entry name" value="Rev_trsase/Diguanyl_cyclase"/>
</dbReference>
<dbReference type="PANTHER" id="PTHR44757">
    <property type="entry name" value="DIGUANYLATE CYCLASE DGCP"/>
    <property type="match status" value="1"/>
</dbReference>
<dbReference type="NCBIfam" id="TIGR00254">
    <property type="entry name" value="GGDEF"/>
    <property type="match status" value="1"/>
</dbReference>
<keyword evidence="1" id="KW-1133">Transmembrane helix</keyword>
<dbReference type="Proteomes" id="UP000323300">
    <property type="component" value="Unassembled WGS sequence"/>
</dbReference>
<dbReference type="Gene3D" id="3.20.20.450">
    <property type="entry name" value="EAL domain"/>
    <property type="match status" value="1"/>
</dbReference>
<dbReference type="PANTHER" id="PTHR44757:SF2">
    <property type="entry name" value="BIOFILM ARCHITECTURE MAINTENANCE PROTEIN MBAA"/>
    <property type="match status" value="1"/>
</dbReference>
<evidence type="ECO:0000313" key="6">
    <source>
        <dbReference type="Proteomes" id="UP000323300"/>
    </source>
</evidence>
<dbReference type="InterPro" id="IPR001633">
    <property type="entry name" value="EAL_dom"/>
</dbReference>
<dbReference type="Gene3D" id="3.30.70.270">
    <property type="match status" value="1"/>
</dbReference>
<dbReference type="CDD" id="cd00130">
    <property type="entry name" value="PAS"/>
    <property type="match status" value="1"/>
</dbReference>
<evidence type="ECO:0000256" key="1">
    <source>
        <dbReference type="SAM" id="Phobius"/>
    </source>
</evidence>
<protein>
    <submittedName>
        <fullName evidence="5">PAS domain S-box-containing protein/diguanylate cyclase (GGDEF) domain-containing protein</fullName>
    </submittedName>
</protein>
<dbReference type="SUPFAM" id="SSF55073">
    <property type="entry name" value="Nucleotide cyclase"/>
    <property type="match status" value="1"/>
</dbReference>
<dbReference type="FunFam" id="3.30.70.270:FF:000001">
    <property type="entry name" value="Diguanylate cyclase domain protein"/>
    <property type="match status" value="1"/>
</dbReference>
<name>A0A1I4CGX4_9HYPH</name>
<evidence type="ECO:0000259" key="4">
    <source>
        <dbReference type="PROSITE" id="PS50887"/>
    </source>
</evidence>
<keyword evidence="1" id="KW-0812">Transmembrane</keyword>
<keyword evidence="1" id="KW-0472">Membrane</keyword>
<feature type="domain" description="GGDEF" evidence="4">
    <location>
        <begin position="385"/>
        <end position="518"/>
    </location>
</feature>
<dbReference type="CDD" id="cd01949">
    <property type="entry name" value="GGDEF"/>
    <property type="match status" value="1"/>
</dbReference>
<dbReference type="Gene3D" id="3.30.450.20">
    <property type="entry name" value="PAS domain"/>
    <property type="match status" value="1"/>
</dbReference>
<keyword evidence="6" id="KW-1185">Reference proteome</keyword>
<dbReference type="CDD" id="cd01948">
    <property type="entry name" value="EAL"/>
    <property type="match status" value="1"/>
</dbReference>
<reference evidence="5 6" key="1">
    <citation type="submission" date="2016-10" db="EMBL/GenBank/DDBJ databases">
        <authorList>
            <person name="Varghese N."/>
            <person name="Submissions S."/>
        </authorList>
    </citation>
    <scope>NUCLEOTIDE SEQUENCE [LARGE SCALE GENOMIC DNA]</scope>
    <source>
        <strain evidence="5 6">DSM 21822</strain>
    </source>
</reference>
<proteinExistence type="predicted"/>
<feature type="transmembrane region" description="Helical" evidence="1">
    <location>
        <begin position="66"/>
        <end position="87"/>
    </location>
</feature>